<accession>A0A7I7MI23</accession>
<keyword evidence="1" id="KW-0472">Membrane</keyword>
<dbReference type="InterPro" id="IPR021309">
    <property type="entry name" value="YgaP-like_TM"/>
</dbReference>
<sequence length="143" mass="15219">MLREHRDEILSHVDDDVVLVCRSGQRAAQAEETLRRAGLPNVHILNGGITAWQAGGFAVNRGAQKWDLERQVRLVAGLIVALSVLGSLVVPGAQWVAFAIGAGLTFADVSNTCAMGMLLARLPYNRGAKCDAQTVVSQLASAK</sequence>
<dbReference type="Gene3D" id="3.40.250.10">
    <property type="entry name" value="Rhodanese-like domain"/>
    <property type="match status" value="1"/>
</dbReference>
<keyword evidence="4" id="KW-1185">Reference proteome</keyword>
<evidence type="ECO:0000313" key="3">
    <source>
        <dbReference type="EMBL" id="BBX71838.1"/>
    </source>
</evidence>
<dbReference type="Pfam" id="PF11127">
    <property type="entry name" value="YgaP-like_TM"/>
    <property type="match status" value="1"/>
</dbReference>
<dbReference type="CDD" id="cd00158">
    <property type="entry name" value="RHOD"/>
    <property type="match status" value="1"/>
</dbReference>
<gene>
    <name evidence="3" type="ORF">MPSYJ_52990</name>
</gene>
<feature type="domain" description="Rhodanese" evidence="2">
    <location>
        <begin position="14"/>
        <end position="61"/>
    </location>
</feature>
<organism evidence="3 4">
    <name type="scientific">Mycolicibacterium psychrotolerans</name>
    <dbReference type="NCBI Taxonomy" id="216929"/>
    <lineage>
        <taxon>Bacteria</taxon>
        <taxon>Bacillati</taxon>
        <taxon>Actinomycetota</taxon>
        <taxon>Actinomycetes</taxon>
        <taxon>Mycobacteriales</taxon>
        <taxon>Mycobacteriaceae</taxon>
        <taxon>Mycolicibacterium</taxon>
    </lineage>
</organism>
<protein>
    <recommendedName>
        <fullName evidence="2">Rhodanese domain-containing protein</fullName>
    </recommendedName>
</protein>
<dbReference type="Proteomes" id="UP000466514">
    <property type="component" value="Chromosome"/>
</dbReference>
<dbReference type="EMBL" id="AP022574">
    <property type="protein sequence ID" value="BBX71838.1"/>
    <property type="molecule type" value="Genomic_DNA"/>
</dbReference>
<dbReference type="InterPro" id="IPR036873">
    <property type="entry name" value="Rhodanese-like_dom_sf"/>
</dbReference>
<dbReference type="PROSITE" id="PS50206">
    <property type="entry name" value="RHODANESE_3"/>
    <property type="match status" value="1"/>
</dbReference>
<evidence type="ECO:0000256" key="1">
    <source>
        <dbReference type="SAM" id="Phobius"/>
    </source>
</evidence>
<keyword evidence="1" id="KW-0812">Transmembrane</keyword>
<evidence type="ECO:0000259" key="2">
    <source>
        <dbReference type="PROSITE" id="PS50206"/>
    </source>
</evidence>
<dbReference type="KEGG" id="mpsc:MPSYJ_52990"/>
<evidence type="ECO:0000313" key="4">
    <source>
        <dbReference type="Proteomes" id="UP000466514"/>
    </source>
</evidence>
<dbReference type="Gene3D" id="6.10.140.1340">
    <property type="match status" value="1"/>
</dbReference>
<proteinExistence type="predicted"/>
<name>A0A7I7MI23_9MYCO</name>
<reference evidence="3 4" key="1">
    <citation type="journal article" date="2019" name="Emerg. Microbes Infect.">
        <title>Comprehensive subspecies identification of 175 nontuberculous mycobacteria species based on 7547 genomic profiles.</title>
        <authorList>
            <person name="Matsumoto Y."/>
            <person name="Kinjo T."/>
            <person name="Motooka D."/>
            <person name="Nabeya D."/>
            <person name="Jung N."/>
            <person name="Uechi K."/>
            <person name="Horii T."/>
            <person name="Iida T."/>
            <person name="Fujita J."/>
            <person name="Nakamura S."/>
        </authorList>
    </citation>
    <scope>NUCLEOTIDE SEQUENCE [LARGE SCALE GENOMIC DNA]</scope>
    <source>
        <strain evidence="3 4">JCM 13323</strain>
    </source>
</reference>
<dbReference type="Pfam" id="PF00581">
    <property type="entry name" value="Rhodanese"/>
    <property type="match status" value="1"/>
</dbReference>
<dbReference type="InterPro" id="IPR001763">
    <property type="entry name" value="Rhodanese-like_dom"/>
</dbReference>
<dbReference type="SUPFAM" id="SSF52821">
    <property type="entry name" value="Rhodanese/Cell cycle control phosphatase"/>
    <property type="match status" value="1"/>
</dbReference>
<keyword evidence="1" id="KW-1133">Transmembrane helix</keyword>
<feature type="transmembrane region" description="Helical" evidence="1">
    <location>
        <begin position="72"/>
        <end position="90"/>
    </location>
</feature>
<dbReference type="AlphaFoldDB" id="A0A7I7MI23"/>